<dbReference type="Proteomes" id="UP000241771">
    <property type="component" value="Unassembled WGS sequence"/>
</dbReference>
<dbReference type="Pfam" id="PF13347">
    <property type="entry name" value="MFS_2"/>
    <property type="match status" value="1"/>
</dbReference>
<organism evidence="3 4">
    <name type="scientific">Photobacterium sanctipauli</name>
    <dbReference type="NCBI Taxonomy" id="1342794"/>
    <lineage>
        <taxon>Bacteria</taxon>
        <taxon>Pseudomonadati</taxon>
        <taxon>Pseudomonadota</taxon>
        <taxon>Gammaproteobacteria</taxon>
        <taxon>Vibrionales</taxon>
        <taxon>Vibrionaceae</taxon>
        <taxon>Photobacterium</taxon>
    </lineage>
</organism>
<dbReference type="CDD" id="cd17332">
    <property type="entry name" value="MFS_MelB_like"/>
    <property type="match status" value="1"/>
</dbReference>
<dbReference type="GO" id="GO:0005886">
    <property type="term" value="C:plasma membrane"/>
    <property type="evidence" value="ECO:0007669"/>
    <property type="project" value="TreeGrafter"/>
</dbReference>
<reference evidence="3 4" key="1">
    <citation type="submission" date="2018-01" db="EMBL/GenBank/DDBJ databases">
        <title>Whole genome sequencing of Histamine producing bacteria.</title>
        <authorList>
            <person name="Butler K."/>
        </authorList>
    </citation>
    <scope>NUCLEOTIDE SEQUENCE [LARGE SCALE GENOMIC DNA]</scope>
    <source>
        <strain evidence="3 4">DSM 100436</strain>
    </source>
</reference>
<comment type="caution">
    <text evidence="3">The sequence shown here is derived from an EMBL/GenBank/DDBJ whole genome shotgun (WGS) entry which is preliminary data.</text>
</comment>
<dbReference type="PANTHER" id="PTHR11328:SF24">
    <property type="entry name" value="MAJOR FACILITATOR SUPERFAMILY (MFS) PROFILE DOMAIN-CONTAINING PROTEIN"/>
    <property type="match status" value="1"/>
</dbReference>
<dbReference type="AlphaFoldDB" id="A0A2T3NWS6"/>
<dbReference type="NCBIfam" id="TIGR00792">
    <property type="entry name" value="gph"/>
    <property type="match status" value="1"/>
</dbReference>
<dbReference type="RefSeq" id="WP_107271797.1">
    <property type="nucleotide sequence ID" value="NZ_PYMA01000003.1"/>
</dbReference>
<gene>
    <name evidence="3" type="ORF">C9I98_07365</name>
</gene>
<dbReference type="GO" id="GO:0008643">
    <property type="term" value="P:carbohydrate transport"/>
    <property type="evidence" value="ECO:0007669"/>
    <property type="project" value="InterPro"/>
</dbReference>
<feature type="transmembrane region" description="Helical" evidence="2">
    <location>
        <begin position="267"/>
        <end position="285"/>
    </location>
</feature>
<protein>
    <submittedName>
        <fullName evidence="3">MFS transporter</fullName>
    </submittedName>
</protein>
<keyword evidence="2" id="KW-1133">Transmembrane helix</keyword>
<feature type="transmembrane region" description="Helical" evidence="2">
    <location>
        <begin position="364"/>
        <end position="389"/>
    </location>
</feature>
<feature type="transmembrane region" description="Helical" evidence="2">
    <location>
        <begin position="321"/>
        <end position="343"/>
    </location>
</feature>
<evidence type="ECO:0000256" key="1">
    <source>
        <dbReference type="ARBA" id="ARBA00009617"/>
    </source>
</evidence>
<feature type="transmembrane region" description="Helical" evidence="2">
    <location>
        <begin position="179"/>
        <end position="200"/>
    </location>
</feature>
<feature type="transmembrane region" description="Helical" evidence="2">
    <location>
        <begin position="297"/>
        <end position="315"/>
    </location>
</feature>
<accession>A0A2T3NWS6</accession>
<name>A0A2T3NWS6_9GAMM</name>
<feature type="transmembrane region" description="Helical" evidence="2">
    <location>
        <begin position="230"/>
        <end position="255"/>
    </location>
</feature>
<dbReference type="InterPro" id="IPR039672">
    <property type="entry name" value="MFS_2"/>
</dbReference>
<evidence type="ECO:0000256" key="2">
    <source>
        <dbReference type="SAM" id="Phobius"/>
    </source>
</evidence>
<comment type="similarity">
    <text evidence="1">Belongs to the sodium:galactoside symporter (TC 2.A.2) family.</text>
</comment>
<dbReference type="InterPro" id="IPR036259">
    <property type="entry name" value="MFS_trans_sf"/>
</dbReference>
<dbReference type="Gene3D" id="1.20.1250.20">
    <property type="entry name" value="MFS general substrate transporter like domains"/>
    <property type="match status" value="1"/>
</dbReference>
<keyword evidence="2" id="KW-0472">Membrane</keyword>
<evidence type="ECO:0000313" key="3">
    <source>
        <dbReference type="EMBL" id="PSW20658.1"/>
    </source>
</evidence>
<sequence>MTTIKKKLSLLEKIGFGSGDMAINLSMISASMLIYAFHVQVVGLTPVDAGWLLLVVRFIDAFTDPMMGWATGRFQSRYGRYRHWIALAAIPMGVSMYLMFTTPGSTYQMNLLWAYATYIFNTVMFTVVTIPYISMIGVITDDPDERITANTYRFTMAKTATLLVTTFVPFWVTSHTDQVAGYAMSFAIMGTIGAACLLFCSVTTEEKVKTVENHVPFMEQAKSLLKNDQWVVLCFACIALMTGFLVRGNIAFIYATEYTGASPGVQVSLFLGMWSIGGVLAAIVSKKLTQHFCKIKVFRYSMYASALVGFSMYFLVGQGEFVAAVVCYFVFCFVTDLNTPIFWASVAEVSHYGEKKTGIDSSGIAMGAISFCQKLGMGLSGPITGYTLAYFGYSAAAEKTPEVLSGLSLSLSIAPAFFFLLTGLIMRKYVISTEYYKRMMAVSHA</sequence>
<proteinExistence type="inferred from homology"/>
<keyword evidence="2" id="KW-0812">Transmembrane</keyword>
<keyword evidence="4" id="KW-1185">Reference proteome</keyword>
<feature type="transmembrane region" description="Helical" evidence="2">
    <location>
        <begin position="81"/>
        <end position="100"/>
    </location>
</feature>
<dbReference type="GO" id="GO:0015293">
    <property type="term" value="F:symporter activity"/>
    <property type="evidence" value="ECO:0007669"/>
    <property type="project" value="InterPro"/>
</dbReference>
<dbReference type="InterPro" id="IPR001927">
    <property type="entry name" value="Na/Gal_symport"/>
</dbReference>
<feature type="transmembrane region" description="Helical" evidence="2">
    <location>
        <begin position="112"/>
        <end position="133"/>
    </location>
</feature>
<feature type="transmembrane region" description="Helical" evidence="2">
    <location>
        <begin position="409"/>
        <end position="430"/>
    </location>
</feature>
<dbReference type="GO" id="GO:0006814">
    <property type="term" value="P:sodium ion transport"/>
    <property type="evidence" value="ECO:0007669"/>
    <property type="project" value="InterPro"/>
</dbReference>
<dbReference type="EMBL" id="PYMA01000003">
    <property type="protein sequence ID" value="PSW20658.1"/>
    <property type="molecule type" value="Genomic_DNA"/>
</dbReference>
<feature type="transmembrane region" description="Helical" evidence="2">
    <location>
        <begin position="154"/>
        <end position="173"/>
    </location>
</feature>
<dbReference type="SUPFAM" id="SSF103473">
    <property type="entry name" value="MFS general substrate transporter"/>
    <property type="match status" value="1"/>
</dbReference>
<dbReference type="PANTHER" id="PTHR11328">
    <property type="entry name" value="MAJOR FACILITATOR SUPERFAMILY DOMAIN-CONTAINING PROTEIN"/>
    <property type="match status" value="1"/>
</dbReference>
<evidence type="ECO:0000313" key="4">
    <source>
        <dbReference type="Proteomes" id="UP000241771"/>
    </source>
</evidence>